<name>A0ABS8MNZ3_9FLAO</name>
<protein>
    <submittedName>
        <fullName evidence="1">Uncharacterized protein</fullName>
    </submittedName>
</protein>
<comment type="caution">
    <text evidence="1">The sequence shown here is derived from an EMBL/GenBank/DDBJ whole genome shotgun (WGS) entry which is preliminary data.</text>
</comment>
<keyword evidence="2" id="KW-1185">Reference proteome</keyword>
<sequence length="270" mass="30929">MTLIVSWIGVDSRKTSSLYIAGDSRISWADKAKFDNGKKIFGCKNHPVIIGYCGDVQFPSLAINQIVELADNGLLFPENSTNKEKFYSFNLKLKELFDKYPSEIRGVTDKSLEIIFASRNEETDFLCTKIKWLKSNNSWTFETLPFSKHSDKIFVIGSGKKEFEAKFDEFLKSNEAKTSRAVFQCFCETLENINDTYCGGAPQLIGLYNRFNSQQFGIIHQDKLYLNGFELESSEANNKIEWRNKLFEICDGNTKLIKPNSQKQPRTLAR</sequence>
<dbReference type="Proteomes" id="UP001430919">
    <property type="component" value="Unassembled WGS sequence"/>
</dbReference>
<evidence type="ECO:0000313" key="2">
    <source>
        <dbReference type="Proteomes" id="UP001430919"/>
    </source>
</evidence>
<dbReference type="EMBL" id="JAJJMO010000001">
    <property type="protein sequence ID" value="MCC9070484.1"/>
    <property type="molecule type" value="Genomic_DNA"/>
</dbReference>
<dbReference type="RefSeq" id="WP_229987216.1">
    <property type="nucleotide sequence ID" value="NZ_JAJJMO010000001.1"/>
</dbReference>
<evidence type="ECO:0000313" key="1">
    <source>
        <dbReference type="EMBL" id="MCC9070484.1"/>
    </source>
</evidence>
<reference evidence="1" key="1">
    <citation type="submission" date="2021-11" db="EMBL/GenBank/DDBJ databases">
        <title>Description of novel Flavobacterium species.</title>
        <authorList>
            <person name="Saticioglu I.B."/>
            <person name="Ay H."/>
            <person name="Altun S."/>
            <person name="Duman M."/>
        </authorList>
    </citation>
    <scope>NUCLEOTIDE SEQUENCE</scope>
    <source>
        <strain evidence="1">F-65</strain>
    </source>
</reference>
<accession>A0ABS8MNZ3</accession>
<gene>
    <name evidence="1" type="ORF">LNQ49_02570</name>
</gene>
<organism evidence="1 2">
    <name type="scientific">Flavobacterium pisciphilum</name>
    <dbReference type="NCBI Taxonomy" id="2893755"/>
    <lineage>
        <taxon>Bacteria</taxon>
        <taxon>Pseudomonadati</taxon>
        <taxon>Bacteroidota</taxon>
        <taxon>Flavobacteriia</taxon>
        <taxon>Flavobacteriales</taxon>
        <taxon>Flavobacteriaceae</taxon>
        <taxon>Flavobacterium</taxon>
    </lineage>
</organism>
<proteinExistence type="predicted"/>